<evidence type="ECO:0000256" key="4">
    <source>
        <dbReference type="ARBA" id="ARBA00022679"/>
    </source>
</evidence>
<comment type="cofactor">
    <cofactor evidence="1">
        <name>Mg(2+)</name>
        <dbReference type="ChEBI" id="CHEBI:18420"/>
    </cofactor>
</comment>
<dbReference type="Gene3D" id="1.10.600.10">
    <property type="entry name" value="Farnesyl Diphosphate Synthase"/>
    <property type="match status" value="1"/>
</dbReference>
<keyword evidence="6" id="KW-0460">Magnesium</keyword>
<evidence type="ECO:0000256" key="1">
    <source>
        <dbReference type="ARBA" id="ARBA00001946"/>
    </source>
</evidence>
<accession>A0ABN9NKR7</accession>
<evidence type="ECO:0000256" key="7">
    <source>
        <dbReference type="RuleBase" id="RU004466"/>
    </source>
</evidence>
<dbReference type="InterPro" id="IPR033749">
    <property type="entry name" value="Polyprenyl_synt_CS"/>
</dbReference>
<organism evidence="8 9">
    <name type="scientific">[Mycobacterium] burgundiense</name>
    <dbReference type="NCBI Taxonomy" id="3064286"/>
    <lineage>
        <taxon>Bacteria</taxon>
        <taxon>Bacillati</taxon>
        <taxon>Actinomycetota</taxon>
        <taxon>Actinomycetes</taxon>
        <taxon>Mycobacteriales</taxon>
        <taxon>Mycobacteriaceae</taxon>
        <taxon>Mycolicibacterium</taxon>
    </lineage>
</organism>
<dbReference type="InterPro" id="IPR000092">
    <property type="entry name" value="Polyprenyl_synt"/>
</dbReference>
<proteinExistence type="inferred from homology"/>
<dbReference type="InterPro" id="IPR008949">
    <property type="entry name" value="Isoprenoid_synthase_dom_sf"/>
</dbReference>
<evidence type="ECO:0000313" key="9">
    <source>
        <dbReference type="Proteomes" id="UP001190465"/>
    </source>
</evidence>
<evidence type="ECO:0000256" key="3">
    <source>
        <dbReference type="ARBA" id="ARBA00006706"/>
    </source>
</evidence>
<dbReference type="PROSITE" id="PS00723">
    <property type="entry name" value="POLYPRENYL_SYNTHASE_1"/>
    <property type="match status" value="1"/>
</dbReference>
<dbReference type="Pfam" id="PF00348">
    <property type="entry name" value="polyprenyl_synt"/>
    <property type="match status" value="1"/>
</dbReference>
<evidence type="ECO:0000256" key="6">
    <source>
        <dbReference type="ARBA" id="ARBA00022842"/>
    </source>
</evidence>
<evidence type="ECO:0000313" key="8">
    <source>
        <dbReference type="EMBL" id="CAJ1508118.1"/>
    </source>
</evidence>
<dbReference type="PANTHER" id="PTHR12001">
    <property type="entry name" value="GERANYLGERANYL PYROPHOSPHATE SYNTHASE"/>
    <property type="match status" value="1"/>
</dbReference>
<sequence length="351" mass="38851">MTSIDDRPELVAAVEDQLRAVGRQVRRAMLDAMPDGEPVRWLYAPMREYPARPGKALRPALCLSAGRAFGAGSEASLLGVAVAIELLHNAFLVHDDIADGSEMRRGRPTLAASHGMAAALNAGDGLAIVASQVLRKATRHLDRDLADRVLAEFDLMAMRTLEGQATEIGWQRDNTADLLPADYLELIMHKTCWYTTIYPLRVGALIGSGGTADLAPLIRFGFHFGAAFQIRDDLLNLIGDEHAYGKEILGDLYEGKRTLALVHLIATARGADADFVRDYLRRDRAQRSEEVVRTIRALLDDYGSIQYTREYAEGILLVAEDYFEAAFADAQPGPDLEFLRALVPYVWARWR</sequence>
<keyword evidence="9" id="KW-1185">Reference proteome</keyword>
<dbReference type="PROSITE" id="PS00444">
    <property type="entry name" value="POLYPRENYL_SYNTHASE_2"/>
    <property type="match status" value="1"/>
</dbReference>
<dbReference type="PANTHER" id="PTHR12001:SF85">
    <property type="entry name" value="SHORT CHAIN ISOPRENYL DIPHOSPHATE SYNTHASE"/>
    <property type="match status" value="1"/>
</dbReference>
<keyword evidence="5" id="KW-0479">Metal-binding</keyword>
<dbReference type="RefSeq" id="WP_308479099.1">
    <property type="nucleotide sequence ID" value="NZ_OY726397.1"/>
</dbReference>
<protein>
    <submittedName>
        <fullName evidence="8">Polyprenyl synthetase family protein</fullName>
    </submittedName>
</protein>
<comment type="similarity">
    <text evidence="3 7">Belongs to the FPP/GGPP synthase family.</text>
</comment>
<dbReference type="SFLD" id="SFLDS00005">
    <property type="entry name" value="Isoprenoid_Synthase_Type_I"/>
    <property type="match status" value="1"/>
</dbReference>
<comment type="pathway">
    <text evidence="2">Isoprenoid biosynthesis.</text>
</comment>
<reference evidence="8 9" key="1">
    <citation type="submission" date="2023-08" db="EMBL/GenBank/DDBJ databases">
        <authorList>
            <person name="Folkvardsen B D."/>
            <person name="Norman A."/>
        </authorList>
    </citation>
    <scope>NUCLEOTIDE SEQUENCE [LARGE SCALE GENOMIC DNA]</scope>
    <source>
        <strain evidence="8 9">Mu0053</strain>
    </source>
</reference>
<evidence type="ECO:0000256" key="2">
    <source>
        <dbReference type="ARBA" id="ARBA00005128"/>
    </source>
</evidence>
<keyword evidence="4 7" id="KW-0808">Transferase</keyword>
<gene>
    <name evidence="8" type="ORF">MU0053_003739</name>
</gene>
<dbReference type="SFLD" id="SFLDG01017">
    <property type="entry name" value="Polyprenyl_Transferase_Like"/>
    <property type="match status" value="1"/>
</dbReference>
<name>A0ABN9NKR7_9MYCO</name>
<dbReference type="CDD" id="cd00685">
    <property type="entry name" value="Trans_IPPS_HT"/>
    <property type="match status" value="1"/>
</dbReference>
<dbReference type="Proteomes" id="UP001190465">
    <property type="component" value="Chromosome"/>
</dbReference>
<evidence type="ECO:0000256" key="5">
    <source>
        <dbReference type="ARBA" id="ARBA00022723"/>
    </source>
</evidence>
<dbReference type="SUPFAM" id="SSF48576">
    <property type="entry name" value="Terpenoid synthases"/>
    <property type="match status" value="1"/>
</dbReference>
<dbReference type="EMBL" id="OY726397">
    <property type="protein sequence ID" value="CAJ1508118.1"/>
    <property type="molecule type" value="Genomic_DNA"/>
</dbReference>